<keyword evidence="3 8" id="KW-0479">Metal-binding</keyword>
<evidence type="ECO:0000256" key="10">
    <source>
        <dbReference type="SAM" id="Phobius"/>
    </source>
</evidence>
<dbReference type="Pfam" id="PF17900">
    <property type="entry name" value="Peptidase_M1_N"/>
    <property type="match status" value="1"/>
</dbReference>
<feature type="domain" description="Peptidase M1 membrane alanine aminopeptidase" evidence="11">
    <location>
        <begin position="332"/>
        <end position="536"/>
    </location>
</feature>
<dbReference type="FunFam" id="2.60.40.1730:FF:000013">
    <property type="entry name" value="Aminopeptidase"/>
    <property type="match status" value="1"/>
</dbReference>
<dbReference type="GO" id="GO:0008270">
    <property type="term" value="F:zinc ion binding"/>
    <property type="evidence" value="ECO:0007669"/>
    <property type="project" value="InterPro"/>
</dbReference>
<comment type="caution">
    <text evidence="14">The sequence shown here is derived from an EMBL/GenBank/DDBJ whole genome shotgun (WGS) entry which is preliminary data.</text>
</comment>
<dbReference type="Pfam" id="PF11838">
    <property type="entry name" value="ERAP1_C"/>
    <property type="match status" value="1"/>
</dbReference>
<keyword evidence="15" id="KW-1185">Reference proteome</keyword>
<evidence type="ECO:0000256" key="4">
    <source>
        <dbReference type="ARBA" id="ARBA00022801"/>
    </source>
</evidence>
<dbReference type="Gene3D" id="1.25.50.20">
    <property type="match status" value="1"/>
</dbReference>
<organism evidence="14 15">
    <name type="scientific">Cylicocyclus nassatus</name>
    <name type="common">Nematode worm</name>
    <dbReference type="NCBI Taxonomy" id="53992"/>
    <lineage>
        <taxon>Eukaryota</taxon>
        <taxon>Metazoa</taxon>
        <taxon>Ecdysozoa</taxon>
        <taxon>Nematoda</taxon>
        <taxon>Chromadorea</taxon>
        <taxon>Rhabditida</taxon>
        <taxon>Rhabditina</taxon>
        <taxon>Rhabditomorpha</taxon>
        <taxon>Strongyloidea</taxon>
        <taxon>Strongylidae</taxon>
        <taxon>Cylicocyclus</taxon>
    </lineage>
</organism>
<evidence type="ECO:0000256" key="2">
    <source>
        <dbReference type="ARBA" id="ARBA00022670"/>
    </source>
</evidence>
<evidence type="ECO:0008006" key="16">
    <source>
        <dbReference type="Google" id="ProtNLM"/>
    </source>
</evidence>
<dbReference type="PANTHER" id="PTHR11533:SF301">
    <property type="entry name" value="AMINOPEPTIDASE"/>
    <property type="match status" value="1"/>
</dbReference>
<dbReference type="InterPro" id="IPR014782">
    <property type="entry name" value="Peptidase_M1_dom"/>
</dbReference>
<accession>A0AA36H5E5</accession>
<sequence length="1084" mass="124747">MFDIEYYLACLSAFILRNLREQTARRSKKGLYVSACITVGILVIVIIVVICLLCFPSTPRTSEKGEIADTTTTQKGEGTKAIEKKNVYVLPQEYRLPKTLVPSSYELVLTVYLPFYVDIPIRKNLTIDAEVTINMTVRKPTNTIVLNQARISIIKEKCSATSNGKAVDIEEVDFDHAHGKVSFHLRDSLPVGREVMLKIPYSAPINKGTNGLYQNLYQDRNKKTKIAAVTQMEPTSARKMVPCFDEPEYKAIWKVKIIHPKGTTAISNARILDVKTKQSGKWTISTFEPTPIMSSYLLALLVSEFTYNEMQTNRGVKFRLWSAPGRESRREYGLKVATTVMEFLEKYFGVNDVMSKQDLVALENFDAGAMENWGLITFRKSHLLEPWQRSHQDLPPEYNVSQRDFIIMLNRRRRKIETTVAHELAHQWFGNLVTLSWWEELWLNEGFAAYFQNLQVLSPIDKGMSINKDELVMGTENALVVDARVTGRPMSSIIHKFHEILSSFDVISYKRGAAIIEMLRTVIGEKNFRKGLTLVIYVSFERPLQSNIRTRLELQSFNHYLNKFSFKCTKSEDLWQALSDVCEGVKGPSGLSLDIKNFGTQWTKMMGYPLVTARFSSDTLEVTQQRYTLNTSIQEHEKYRSPRPSYKWDVPIWLKTKKGDTILEWLKANEPLHINLESLQMPVIINAHRNGYYRQNYDSVGWENIAAQFTRNPVFDPYTRYVLLSDAFSAAVIGQLDYKFVFKLIRYAYSSKSGEKQWLPWKAIVDEMTKIYAMYQRTDENASYVLSYIERVLQPISLEIRKKFFAEETEFAKHIRKQNESSKERITGILDWKSVRWESNTALNVAVSVLDLYCRLGSACSSLSRSLFEREVLHRCDATAKASECVGIQSSFRKVAYCQGIKELGNIAFQKVSNFLIIEDDADERRRLCTGLGCIQNVHLLKRKLLEVLDNKSAYDDREVAHVFQSVAKNSLSDELLLRFCISNWKAIHDRFAENYNDLSDVIRSCISKARSREEILMIESAHKSCCSGRNDNANQAGLELAEFRIKWREKYSKIVSNLARAELERLEKNDTVIKHDYLEVETF</sequence>
<dbReference type="GO" id="GO:0070006">
    <property type="term" value="F:metalloaminopeptidase activity"/>
    <property type="evidence" value="ECO:0007669"/>
    <property type="project" value="TreeGrafter"/>
</dbReference>
<dbReference type="Pfam" id="PF01433">
    <property type="entry name" value="Peptidase_M1"/>
    <property type="match status" value="1"/>
</dbReference>
<keyword evidence="10" id="KW-0472">Membrane</keyword>
<reference evidence="14" key="1">
    <citation type="submission" date="2023-07" db="EMBL/GenBank/DDBJ databases">
        <authorList>
            <consortium name="CYATHOMIX"/>
        </authorList>
    </citation>
    <scope>NUCLEOTIDE SEQUENCE</scope>
    <source>
        <strain evidence="14">N/A</strain>
    </source>
</reference>
<dbReference type="CDD" id="cd09601">
    <property type="entry name" value="M1_APN-Q_like"/>
    <property type="match status" value="1"/>
</dbReference>
<dbReference type="Proteomes" id="UP001176961">
    <property type="component" value="Unassembled WGS sequence"/>
</dbReference>
<evidence type="ECO:0000256" key="7">
    <source>
        <dbReference type="PIRSR" id="PIRSR634016-1"/>
    </source>
</evidence>
<keyword evidence="5 8" id="KW-0862">Zinc</keyword>
<keyword evidence="6" id="KW-0482">Metalloprotease</keyword>
<dbReference type="GO" id="GO:0016020">
    <property type="term" value="C:membrane"/>
    <property type="evidence" value="ECO:0007669"/>
    <property type="project" value="TreeGrafter"/>
</dbReference>
<dbReference type="InterPro" id="IPR042097">
    <property type="entry name" value="Aminopeptidase_N-like_N_sf"/>
</dbReference>
<dbReference type="Gene3D" id="2.60.40.1910">
    <property type="match status" value="1"/>
</dbReference>
<feature type="binding site" evidence="8">
    <location>
        <position position="426"/>
    </location>
    <ligand>
        <name>Zn(2+)</name>
        <dbReference type="ChEBI" id="CHEBI:29105"/>
        <note>catalytic</note>
    </ligand>
</feature>
<feature type="binding site" evidence="8">
    <location>
        <position position="422"/>
    </location>
    <ligand>
        <name>Zn(2+)</name>
        <dbReference type="ChEBI" id="CHEBI:29105"/>
        <note>catalytic</note>
    </ligand>
</feature>
<dbReference type="Gene3D" id="2.60.40.1730">
    <property type="entry name" value="tricorn interacting facor f3 domain"/>
    <property type="match status" value="1"/>
</dbReference>
<evidence type="ECO:0000313" key="14">
    <source>
        <dbReference type="EMBL" id="CAJ0603893.1"/>
    </source>
</evidence>
<evidence type="ECO:0000256" key="5">
    <source>
        <dbReference type="ARBA" id="ARBA00022833"/>
    </source>
</evidence>
<feature type="transmembrane region" description="Helical" evidence="10">
    <location>
        <begin position="30"/>
        <end position="55"/>
    </location>
</feature>
<feature type="active site" description="Proton acceptor" evidence="7">
    <location>
        <position position="423"/>
    </location>
</feature>
<name>A0AA36H5E5_CYLNA</name>
<dbReference type="InterPro" id="IPR050344">
    <property type="entry name" value="Peptidase_M1_aminopeptidases"/>
</dbReference>
<evidence type="ECO:0000256" key="3">
    <source>
        <dbReference type="ARBA" id="ARBA00022723"/>
    </source>
</evidence>
<dbReference type="InterPro" id="IPR027268">
    <property type="entry name" value="Peptidase_M4/M1_CTD_sf"/>
</dbReference>
<dbReference type="SUPFAM" id="SSF63737">
    <property type="entry name" value="Leukotriene A4 hydrolase N-terminal domain"/>
    <property type="match status" value="1"/>
</dbReference>
<feature type="binding site" evidence="8">
    <location>
        <position position="445"/>
    </location>
    <ligand>
        <name>Zn(2+)</name>
        <dbReference type="ChEBI" id="CHEBI:29105"/>
        <note>catalytic</note>
    </ligand>
</feature>
<dbReference type="Gene3D" id="1.10.390.10">
    <property type="entry name" value="Neutral Protease Domain 2"/>
    <property type="match status" value="1"/>
</dbReference>
<evidence type="ECO:0000256" key="9">
    <source>
        <dbReference type="PIRSR" id="PIRSR634016-4"/>
    </source>
</evidence>
<evidence type="ECO:0000256" key="8">
    <source>
        <dbReference type="PIRSR" id="PIRSR634016-3"/>
    </source>
</evidence>
<dbReference type="GO" id="GO:0006508">
    <property type="term" value="P:proteolysis"/>
    <property type="evidence" value="ECO:0007669"/>
    <property type="project" value="UniProtKB-KW"/>
</dbReference>
<evidence type="ECO:0000259" key="13">
    <source>
        <dbReference type="Pfam" id="PF17900"/>
    </source>
</evidence>
<dbReference type="InterPro" id="IPR045357">
    <property type="entry name" value="Aminopeptidase_N-like_N"/>
</dbReference>
<dbReference type="GO" id="GO:0042277">
    <property type="term" value="F:peptide binding"/>
    <property type="evidence" value="ECO:0007669"/>
    <property type="project" value="TreeGrafter"/>
</dbReference>
<evidence type="ECO:0000313" key="15">
    <source>
        <dbReference type="Proteomes" id="UP001176961"/>
    </source>
</evidence>
<comment type="cofactor">
    <cofactor evidence="8">
        <name>Zn(2+)</name>
        <dbReference type="ChEBI" id="CHEBI:29105"/>
    </cofactor>
    <text evidence="8">Binds 1 zinc ion per subunit.</text>
</comment>
<dbReference type="GO" id="GO:0005615">
    <property type="term" value="C:extracellular space"/>
    <property type="evidence" value="ECO:0007669"/>
    <property type="project" value="TreeGrafter"/>
</dbReference>
<dbReference type="PRINTS" id="PR00756">
    <property type="entry name" value="ALADIPTASE"/>
</dbReference>
<proteinExistence type="inferred from homology"/>
<keyword evidence="2" id="KW-0645">Protease</keyword>
<keyword evidence="10" id="KW-0812">Transmembrane</keyword>
<evidence type="ECO:0000259" key="11">
    <source>
        <dbReference type="Pfam" id="PF01433"/>
    </source>
</evidence>
<dbReference type="GO" id="GO:0043171">
    <property type="term" value="P:peptide catabolic process"/>
    <property type="evidence" value="ECO:0007669"/>
    <property type="project" value="TreeGrafter"/>
</dbReference>
<gene>
    <name evidence="14" type="ORF">CYNAS_LOCUS15876</name>
</gene>
<dbReference type="SUPFAM" id="SSF55486">
    <property type="entry name" value="Metalloproteases ('zincins'), catalytic domain"/>
    <property type="match status" value="1"/>
</dbReference>
<dbReference type="EMBL" id="CATQJL010000305">
    <property type="protein sequence ID" value="CAJ0603893.1"/>
    <property type="molecule type" value="Genomic_DNA"/>
</dbReference>
<dbReference type="InterPro" id="IPR001930">
    <property type="entry name" value="Peptidase_M1"/>
</dbReference>
<dbReference type="InterPro" id="IPR034016">
    <property type="entry name" value="M1_APN-typ"/>
</dbReference>
<dbReference type="PANTHER" id="PTHR11533">
    <property type="entry name" value="PROTEASE M1 ZINC METALLOPROTEASE"/>
    <property type="match status" value="1"/>
</dbReference>
<keyword evidence="4" id="KW-0378">Hydrolase</keyword>
<feature type="domain" description="Aminopeptidase N-like N-terminal" evidence="13">
    <location>
        <begin position="101"/>
        <end position="297"/>
    </location>
</feature>
<feature type="site" description="Transition state stabilizer" evidence="9">
    <location>
        <position position="509"/>
    </location>
</feature>
<dbReference type="AlphaFoldDB" id="A0AA36H5E5"/>
<evidence type="ECO:0000259" key="12">
    <source>
        <dbReference type="Pfam" id="PF11838"/>
    </source>
</evidence>
<dbReference type="InterPro" id="IPR024571">
    <property type="entry name" value="ERAP1-like_C_dom"/>
</dbReference>
<evidence type="ECO:0000256" key="1">
    <source>
        <dbReference type="ARBA" id="ARBA00010136"/>
    </source>
</evidence>
<feature type="domain" description="ERAP1-like C-terminal" evidence="12">
    <location>
        <begin position="683"/>
        <end position="1020"/>
    </location>
</feature>
<keyword evidence="10" id="KW-1133">Transmembrane helix</keyword>
<dbReference type="GO" id="GO:0005737">
    <property type="term" value="C:cytoplasm"/>
    <property type="evidence" value="ECO:0007669"/>
    <property type="project" value="TreeGrafter"/>
</dbReference>
<evidence type="ECO:0000256" key="6">
    <source>
        <dbReference type="ARBA" id="ARBA00023049"/>
    </source>
</evidence>
<protein>
    <recommendedName>
        <fullName evidence="16">Aminopeptidase</fullName>
    </recommendedName>
</protein>
<comment type="similarity">
    <text evidence="1">Belongs to the peptidase M1 family.</text>
</comment>